<evidence type="ECO:0000313" key="12">
    <source>
        <dbReference type="Proteomes" id="UP000027142"/>
    </source>
</evidence>
<reference evidence="11 12" key="1">
    <citation type="journal article" date="2014" name="Gene">
        <title>A comparative genomic analysis of the alkalitolerant soil bacterium Bacillus lehensis G1.</title>
        <authorList>
            <person name="Noor Y.M."/>
            <person name="Samsulrizal N.H."/>
            <person name="Jema'on N.A."/>
            <person name="Low K.O."/>
            <person name="Ramli A.N."/>
            <person name="Alias N.I."/>
            <person name="Damis S.I."/>
            <person name="Fuzi S.F."/>
            <person name="Isa M.N."/>
            <person name="Murad A.M."/>
            <person name="Raih M.F."/>
            <person name="Bakar F.D."/>
            <person name="Najimudin N."/>
            <person name="Mahadi N.M."/>
            <person name="Illias R.M."/>
        </authorList>
    </citation>
    <scope>NUCLEOTIDE SEQUENCE [LARGE SCALE GENOMIC DNA]</scope>
    <source>
        <strain evidence="11 12">G1</strain>
    </source>
</reference>
<keyword evidence="6 9" id="KW-0324">Glycolysis</keyword>
<dbReference type="PANTHER" id="PTHR11469">
    <property type="entry name" value="GLUCOSE-6-PHOSPHATE ISOMERASE"/>
    <property type="match status" value="1"/>
</dbReference>
<comment type="catalytic activity">
    <reaction evidence="8 9 10">
        <text>alpha-D-glucose 6-phosphate = beta-D-fructose 6-phosphate</text>
        <dbReference type="Rhea" id="RHEA:11816"/>
        <dbReference type="ChEBI" id="CHEBI:57634"/>
        <dbReference type="ChEBI" id="CHEBI:58225"/>
        <dbReference type="EC" id="5.3.1.9"/>
    </reaction>
</comment>
<dbReference type="GO" id="GO:0006096">
    <property type="term" value="P:glycolytic process"/>
    <property type="evidence" value="ECO:0007669"/>
    <property type="project" value="UniProtKB-UniRule"/>
</dbReference>
<dbReference type="FunFam" id="3.40.50.10490:FF:000016">
    <property type="entry name" value="Glucose-6-phosphate isomerase"/>
    <property type="match status" value="1"/>
</dbReference>
<evidence type="ECO:0000256" key="4">
    <source>
        <dbReference type="ARBA" id="ARBA00022490"/>
    </source>
</evidence>
<evidence type="ECO:0000256" key="3">
    <source>
        <dbReference type="ARBA" id="ARBA00022432"/>
    </source>
</evidence>
<comment type="function">
    <text evidence="9">Catalyzes the reversible isomerization of glucose-6-phosphate to fructose-6-phosphate.</text>
</comment>
<dbReference type="InterPro" id="IPR035476">
    <property type="entry name" value="SIS_PGI_1"/>
</dbReference>
<protein>
    <recommendedName>
        <fullName evidence="9">Glucose-6-phosphate isomerase</fullName>
        <shortName evidence="9">GPI</shortName>
        <ecNumber evidence="9">5.3.1.9</ecNumber>
    </recommendedName>
    <alternativeName>
        <fullName evidence="9">Phosphoglucose isomerase</fullName>
        <shortName evidence="9">PGI</shortName>
    </alternativeName>
    <alternativeName>
        <fullName evidence="9">Phosphohexose isomerase</fullName>
        <shortName evidence="9">PHI</shortName>
    </alternativeName>
</protein>
<dbReference type="GO" id="GO:0004347">
    <property type="term" value="F:glucose-6-phosphate isomerase activity"/>
    <property type="evidence" value="ECO:0007669"/>
    <property type="project" value="UniProtKB-UniRule"/>
</dbReference>
<dbReference type="Gene3D" id="3.40.50.10490">
    <property type="entry name" value="Glucose-6-phosphate isomerase like protein, domain 1"/>
    <property type="match status" value="3"/>
</dbReference>
<dbReference type="PANTHER" id="PTHR11469:SF1">
    <property type="entry name" value="GLUCOSE-6-PHOSPHATE ISOMERASE"/>
    <property type="match status" value="1"/>
</dbReference>
<proteinExistence type="inferred from homology"/>
<dbReference type="FunFam" id="3.40.50.10490:FF:000015">
    <property type="entry name" value="Glucose-6-phosphate isomerase"/>
    <property type="match status" value="1"/>
</dbReference>
<evidence type="ECO:0000256" key="5">
    <source>
        <dbReference type="ARBA" id="ARBA00022553"/>
    </source>
</evidence>
<comment type="pathway">
    <text evidence="9">Carbohydrate biosynthesis; gluconeogenesis.</text>
</comment>
<dbReference type="GO" id="GO:0097367">
    <property type="term" value="F:carbohydrate derivative binding"/>
    <property type="evidence" value="ECO:0007669"/>
    <property type="project" value="InterPro"/>
</dbReference>
<comment type="similarity">
    <text evidence="2 9 10">Belongs to the GPI family.</text>
</comment>
<dbReference type="PROSITE" id="PS00765">
    <property type="entry name" value="P_GLUCOSE_ISOMERASE_1"/>
    <property type="match status" value="1"/>
</dbReference>
<organism evidence="11 12">
    <name type="scientific">Shouchella lehensis G1</name>
    <dbReference type="NCBI Taxonomy" id="1246626"/>
    <lineage>
        <taxon>Bacteria</taxon>
        <taxon>Bacillati</taxon>
        <taxon>Bacillota</taxon>
        <taxon>Bacilli</taxon>
        <taxon>Bacillales</taxon>
        <taxon>Bacillaceae</taxon>
        <taxon>Shouchella</taxon>
    </lineage>
</organism>
<dbReference type="UniPathway" id="UPA00138"/>
<dbReference type="InterPro" id="IPR001672">
    <property type="entry name" value="G6P_Isomerase"/>
</dbReference>
<dbReference type="EC" id="5.3.1.9" evidence="9"/>
<dbReference type="CDD" id="cd05016">
    <property type="entry name" value="SIS_PGI_2"/>
    <property type="match status" value="1"/>
</dbReference>
<dbReference type="UniPathway" id="UPA00109">
    <property type="reaction ID" value="UER00181"/>
</dbReference>
<name>A0A060LW34_9BACI</name>
<dbReference type="InterPro" id="IPR046348">
    <property type="entry name" value="SIS_dom_sf"/>
</dbReference>
<evidence type="ECO:0000256" key="1">
    <source>
        <dbReference type="ARBA" id="ARBA00004926"/>
    </source>
</evidence>
<keyword evidence="3 9" id="KW-0312">Gluconeogenesis</keyword>
<dbReference type="Proteomes" id="UP000027142">
    <property type="component" value="Chromosome"/>
</dbReference>
<dbReference type="AlphaFoldDB" id="A0A060LW34"/>
<dbReference type="GO" id="GO:0005829">
    <property type="term" value="C:cytosol"/>
    <property type="evidence" value="ECO:0007669"/>
    <property type="project" value="TreeGrafter"/>
</dbReference>
<dbReference type="Pfam" id="PF00342">
    <property type="entry name" value="PGI"/>
    <property type="match status" value="2"/>
</dbReference>
<dbReference type="NCBIfam" id="NF010697">
    <property type="entry name" value="PRK14097.1"/>
    <property type="match status" value="1"/>
</dbReference>
<dbReference type="SUPFAM" id="SSF53697">
    <property type="entry name" value="SIS domain"/>
    <property type="match status" value="1"/>
</dbReference>
<dbReference type="InterPro" id="IPR035482">
    <property type="entry name" value="SIS_PGI_2"/>
</dbReference>
<dbReference type="HOGENOM" id="CLU_037303_0_1_9"/>
<keyword evidence="7 9" id="KW-0413">Isomerase</keyword>
<keyword evidence="4 9" id="KW-0963">Cytoplasm</keyword>
<dbReference type="PRINTS" id="PR00662">
    <property type="entry name" value="G6PISOMERASE"/>
</dbReference>
<dbReference type="FunFam" id="3.40.50.10490:FF:000020">
    <property type="entry name" value="Glucose-6-phosphate isomerase"/>
    <property type="match status" value="1"/>
</dbReference>
<keyword evidence="12" id="KW-1185">Reference proteome</keyword>
<dbReference type="KEGG" id="ble:BleG1_2902"/>
<gene>
    <name evidence="9" type="primary">pgi</name>
    <name evidence="11" type="ORF">BleG1_2902</name>
</gene>
<comment type="pathway">
    <text evidence="1 9 10">Carbohydrate degradation; glycolysis; D-glyceraldehyde 3-phosphate and glycerone phosphate from D-glucose: step 2/4.</text>
</comment>
<dbReference type="RefSeq" id="WP_038482332.1">
    <property type="nucleotide sequence ID" value="NZ_CP003923.1"/>
</dbReference>
<dbReference type="PROSITE" id="PS00174">
    <property type="entry name" value="P_GLUCOSE_ISOMERASE_2"/>
    <property type="match status" value="1"/>
</dbReference>
<evidence type="ECO:0000256" key="8">
    <source>
        <dbReference type="ARBA" id="ARBA00029321"/>
    </source>
</evidence>
<evidence type="ECO:0000256" key="6">
    <source>
        <dbReference type="ARBA" id="ARBA00023152"/>
    </source>
</evidence>
<comment type="caution">
    <text evidence="9">Lacks conserved residue(s) required for the propagation of feature annotation.</text>
</comment>
<evidence type="ECO:0000256" key="7">
    <source>
        <dbReference type="ARBA" id="ARBA00023235"/>
    </source>
</evidence>
<keyword evidence="5" id="KW-0597">Phosphoprotein</keyword>
<dbReference type="OrthoDB" id="140919at2"/>
<dbReference type="GO" id="GO:0051156">
    <property type="term" value="P:glucose 6-phosphate metabolic process"/>
    <property type="evidence" value="ECO:0007669"/>
    <property type="project" value="TreeGrafter"/>
</dbReference>
<sequence length="448" mass="50286">MAHIQFDYSKALSFFGEHEMKQLQDQVTTAHQALHEKTGAGNDFLGWIDLPVDYDKEEFARIQTAAKKIRQDSDVLIVAGIGGSYLGARAAIEALNHSFFNVLSNEQRNAPQVIFVGQNISSTYIRDLFDLLEGKDVSVNVISKSGTTTEPAIAFRIFRDFLEKKYGKEEARTRIYATTDKEKGALKTLANEEGYESFVIPDDVGGRFSVLTAVGLLPIAVSGLDIEQMMKGAQEARDAYASPTLEENEAYQYAAVRNVLYNKGKTIELMVNYEPQLHFVSEWWKQLFGESEGKDQKGIYPASVDFSTDLHSMGQYVQDGRRDLFETVLHVEQVDKHIEIEKADQDLDGLNYLAGETMDFVNKQAFKGTMLAHTDGGVPNLIVSIPKLDEYTFGYLVYFFEKAVAVSGYLMGVNPFDQPGVEAYKKNMFALLGKPGFEKEKEELEKRL</sequence>
<dbReference type="InterPro" id="IPR018189">
    <property type="entry name" value="Phosphoglucose_isomerase_CS"/>
</dbReference>
<evidence type="ECO:0000256" key="2">
    <source>
        <dbReference type="ARBA" id="ARBA00006604"/>
    </source>
</evidence>
<feature type="active site" description="Proton donor" evidence="9">
    <location>
        <position position="290"/>
    </location>
</feature>
<accession>A0A060LW34</accession>
<evidence type="ECO:0000256" key="10">
    <source>
        <dbReference type="RuleBase" id="RU000612"/>
    </source>
</evidence>
<feature type="active site" evidence="9">
    <location>
        <position position="425"/>
    </location>
</feature>
<dbReference type="GO" id="GO:0006094">
    <property type="term" value="P:gluconeogenesis"/>
    <property type="evidence" value="ECO:0007669"/>
    <property type="project" value="UniProtKB-UniRule"/>
</dbReference>
<dbReference type="HAMAP" id="MF_00473">
    <property type="entry name" value="G6P_isomerase"/>
    <property type="match status" value="1"/>
</dbReference>
<dbReference type="EMBL" id="CP003923">
    <property type="protein sequence ID" value="AIC95466.1"/>
    <property type="molecule type" value="Genomic_DNA"/>
</dbReference>
<dbReference type="eggNOG" id="COG0166">
    <property type="taxonomic scope" value="Bacteria"/>
</dbReference>
<dbReference type="CDD" id="cd05015">
    <property type="entry name" value="SIS_PGI_1"/>
    <property type="match status" value="1"/>
</dbReference>
<evidence type="ECO:0000256" key="9">
    <source>
        <dbReference type="HAMAP-Rule" id="MF_00473"/>
    </source>
</evidence>
<dbReference type="STRING" id="1246626.BleG1_2902"/>
<dbReference type="GO" id="GO:0048029">
    <property type="term" value="F:monosaccharide binding"/>
    <property type="evidence" value="ECO:0007669"/>
    <property type="project" value="TreeGrafter"/>
</dbReference>
<dbReference type="PROSITE" id="PS51463">
    <property type="entry name" value="P_GLUCOSE_ISOMERASE_3"/>
    <property type="match status" value="1"/>
</dbReference>
<dbReference type="PATRIC" id="fig|1246626.3.peg.2890"/>
<evidence type="ECO:0000313" key="11">
    <source>
        <dbReference type="EMBL" id="AIC95466.1"/>
    </source>
</evidence>
<comment type="subcellular location">
    <subcellularLocation>
        <location evidence="9">Cytoplasm</location>
    </subcellularLocation>
</comment>